<keyword evidence="4 7" id="KW-0812">Transmembrane</keyword>
<feature type="domain" description="ABC transmembrane type-1" evidence="8">
    <location>
        <begin position="68"/>
        <end position="276"/>
    </location>
</feature>
<sequence length="291" mass="33036">MTWSRRLIIYFFLALGTVITIYPLLFSFLAGFWDKDLFGGAARLMPIPDKWLTTKYAMFFGNDAFRPFLNSFLRVFWYAFYITVMAVLIGYVLSRLRFPGRKLFFVFILAVQLIPSSLMFIPTYVEMARFPLIGGNDLMGQGGTGFINHPLVLYVMIGGASFMWVYLFRQAMNGLPKDYEEAAYIDGSGFFRTLFLIIVPIQKPIIATIILSNAIATWNDFLTPFIYISDQKFMTMAGYVGLLVSRLTAFGSRDYPLVFALATVTTIPPLLIFLFMQKYIVQGFASAGIKG</sequence>
<dbReference type="Gene3D" id="1.10.3720.10">
    <property type="entry name" value="MetI-like"/>
    <property type="match status" value="1"/>
</dbReference>
<evidence type="ECO:0000256" key="7">
    <source>
        <dbReference type="RuleBase" id="RU363032"/>
    </source>
</evidence>
<keyword evidence="10" id="KW-1185">Reference proteome</keyword>
<evidence type="ECO:0000256" key="1">
    <source>
        <dbReference type="ARBA" id="ARBA00004651"/>
    </source>
</evidence>
<gene>
    <name evidence="9" type="ORF">QJS35_12895</name>
</gene>
<dbReference type="EMBL" id="JASKHM010000006">
    <property type="protein sequence ID" value="MEQ4483288.1"/>
    <property type="molecule type" value="Genomic_DNA"/>
</dbReference>
<feature type="transmembrane region" description="Helical" evidence="7">
    <location>
        <begin position="145"/>
        <end position="167"/>
    </location>
</feature>
<evidence type="ECO:0000313" key="10">
    <source>
        <dbReference type="Proteomes" id="UP001493487"/>
    </source>
</evidence>
<dbReference type="InterPro" id="IPR035906">
    <property type="entry name" value="MetI-like_sf"/>
</dbReference>
<dbReference type="PROSITE" id="PS50928">
    <property type="entry name" value="ABC_TM1"/>
    <property type="match status" value="1"/>
</dbReference>
<dbReference type="CDD" id="cd06261">
    <property type="entry name" value="TM_PBP2"/>
    <property type="match status" value="1"/>
</dbReference>
<keyword evidence="6 7" id="KW-0472">Membrane</keyword>
<proteinExistence type="inferred from homology"/>
<comment type="similarity">
    <text evidence="7">Belongs to the binding-protein-dependent transport system permease family.</text>
</comment>
<organism evidence="9 10">
    <name type="scientific">Cohnella silvisoli</name>
    <dbReference type="NCBI Taxonomy" id="2873699"/>
    <lineage>
        <taxon>Bacteria</taxon>
        <taxon>Bacillati</taxon>
        <taxon>Bacillota</taxon>
        <taxon>Bacilli</taxon>
        <taxon>Bacillales</taxon>
        <taxon>Paenibacillaceae</taxon>
        <taxon>Cohnella</taxon>
    </lineage>
</organism>
<comment type="caution">
    <text evidence="9">The sequence shown here is derived from an EMBL/GenBank/DDBJ whole genome shotgun (WGS) entry which is preliminary data.</text>
</comment>
<evidence type="ECO:0000256" key="3">
    <source>
        <dbReference type="ARBA" id="ARBA00022475"/>
    </source>
</evidence>
<keyword evidence="5 7" id="KW-1133">Transmembrane helix</keyword>
<comment type="subcellular location">
    <subcellularLocation>
        <location evidence="1 7">Cell membrane</location>
        <topology evidence="1 7">Multi-pass membrane protein</topology>
    </subcellularLocation>
</comment>
<dbReference type="SUPFAM" id="SSF161098">
    <property type="entry name" value="MetI-like"/>
    <property type="match status" value="1"/>
</dbReference>
<dbReference type="Pfam" id="PF00528">
    <property type="entry name" value="BPD_transp_1"/>
    <property type="match status" value="1"/>
</dbReference>
<evidence type="ECO:0000256" key="4">
    <source>
        <dbReference type="ARBA" id="ARBA00022692"/>
    </source>
</evidence>
<evidence type="ECO:0000256" key="5">
    <source>
        <dbReference type="ARBA" id="ARBA00022989"/>
    </source>
</evidence>
<dbReference type="Proteomes" id="UP001493487">
    <property type="component" value="Unassembled WGS sequence"/>
</dbReference>
<evidence type="ECO:0000256" key="2">
    <source>
        <dbReference type="ARBA" id="ARBA00022448"/>
    </source>
</evidence>
<evidence type="ECO:0000259" key="8">
    <source>
        <dbReference type="PROSITE" id="PS50928"/>
    </source>
</evidence>
<dbReference type="RefSeq" id="WP_232184435.1">
    <property type="nucleotide sequence ID" value="NZ_JAIOAP010000002.1"/>
</dbReference>
<feature type="transmembrane region" description="Helical" evidence="7">
    <location>
        <begin position="257"/>
        <end position="276"/>
    </location>
</feature>
<dbReference type="InterPro" id="IPR000515">
    <property type="entry name" value="MetI-like"/>
</dbReference>
<accession>A0ABV1KTB4</accession>
<evidence type="ECO:0000313" key="9">
    <source>
        <dbReference type="EMBL" id="MEQ4483288.1"/>
    </source>
</evidence>
<feature type="transmembrane region" description="Helical" evidence="7">
    <location>
        <begin position="75"/>
        <end position="93"/>
    </location>
</feature>
<feature type="transmembrane region" description="Helical" evidence="7">
    <location>
        <begin position="105"/>
        <end position="125"/>
    </location>
</feature>
<dbReference type="PANTHER" id="PTHR43744">
    <property type="entry name" value="ABC TRANSPORTER PERMEASE PROTEIN MG189-RELATED-RELATED"/>
    <property type="match status" value="1"/>
</dbReference>
<name>A0ABV1KTB4_9BACL</name>
<keyword evidence="3" id="KW-1003">Cell membrane</keyword>
<keyword evidence="2 7" id="KW-0813">Transport</keyword>
<reference evidence="9 10" key="1">
    <citation type="journal article" date="2023" name="Genome Announc.">
        <title>Pan-Genome Analyses of the Genus Cohnella and Proposal of the Novel Species Cohnella silvisoli sp. nov., Isolated from Forest Soil.</title>
        <authorList>
            <person name="Wang C."/>
            <person name="Mao L."/>
            <person name="Bao G."/>
            <person name="Zhu H."/>
        </authorList>
    </citation>
    <scope>NUCLEOTIDE SEQUENCE [LARGE SCALE GENOMIC DNA]</scope>
    <source>
        <strain evidence="9 10">NL03-T5-1</strain>
    </source>
</reference>
<dbReference type="PANTHER" id="PTHR43744:SF8">
    <property type="entry name" value="SN-GLYCEROL-3-PHOSPHATE TRANSPORT SYSTEM PERMEASE PROTEIN UGPE"/>
    <property type="match status" value="1"/>
</dbReference>
<protein>
    <submittedName>
        <fullName evidence="9">Carbohydrate ABC transporter permease</fullName>
    </submittedName>
</protein>
<evidence type="ECO:0000256" key="6">
    <source>
        <dbReference type="ARBA" id="ARBA00023136"/>
    </source>
</evidence>
<feature type="transmembrane region" description="Helical" evidence="7">
    <location>
        <begin position="7"/>
        <end position="33"/>
    </location>
</feature>